<comment type="caution">
    <text evidence="2">The sequence shown here is derived from an EMBL/GenBank/DDBJ whole genome shotgun (WGS) entry which is preliminary data.</text>
</comment>
<dbReference type="Proteomes" id="UP000192343">
    <property type="component" value="Unassembled WGS sequence"/>
</dbReference>
<dbReference type="Gene3D" id="3.40.50.720">
    <property type="entry name" value="NAD(P)-binding Rossmann-like Domain"/>
    <property type="match status" value="1"/>
</dbReference>
<protein>
    <recommendedName>
        <fullName evidence="1">D-isomer specific 2-hydroxyacid dehydrogenase catalytic domain-containing protein</fullName>
    </recommendedName>
</protein>
<proteinExistence type="predicted"/>
<accession>A0A1Y1RZW3</accession>
<feature type="domain" description="D-isomer specific 2-hydroxyacid dehydrogenase catalytic" evidence="1">
    <location>
        <begin position="2"/>
        <end position="42"/>
    </location>
</feature>
<evidence type="ECO:0000259" key="1">
    <source>
        <dbReference type="Pfam" id="PF00389"/>
    </source>
</evidence>
<gene>
    <name evidence="2" type="ORF">B4O97_09360</name>
</gene>
<evidence type="ECO:0000313" key="2">
    <source>
        <dbReference type="EMBL" id="ORC35463.1"/>
    </source>
</evidence>
<dbReference type="AlphaFoldDB" id="A0A1Y1RZW3"/>
<dbReference type="GO" id="GO:0051287">
    <property type="term" value="F:NAD binding"/>
    <property type="evidence" value="ECO:0007669"/>
    <property type="project" value="InterPro"/>
</dbReference>
<dbReference type="InterPro" id="IPR006139">
    <property type="entry name" value="D-isomer_2_OHA_DH_cat_dom"/>
</dbReference>
<dbReference type="STRING" id="1963862.B4O97_09360"/>
<organism evidence="2 3">
    <name type="scientific">Marispirochaeta aestuarii</name>
    <dbReference type="NCBI Taxonomy" id="1963862"/>
    <lineage>
        <taxon>Bacteria</taxon>
        <taxon>Pseudomonadati</taxon>
        <taxon>Spirochaetota</taxon>
        <taxon>Spirochaetia</taxon>
        <taxon>Spirochaetales</taxon>
        <taxon>Spirochaetaceae</taxon>
        <taxon>Marispirochaeta</taxon>
    </lineage>
</organism>
<dbReference type="SUPFAM" id="SSF52283">
    <property type="entry name" value="Formate/glycerate dehydrogenase catalytic domain-like"/>
    <property type="match status" value="1"/>
</dbReference>
<keyword evidence="3" id="KW-1185">Reference proteome</keyword>
<name>A0A1Y1RZW3_9SPIO</name>
<dbReference type="EMBL" id="MWQY01000009">
    <property type="protein sequence ID" value="ORC35463.1"/>
    <property type="molecule type" value="Genomic_DNA"/>
</dbReference>
<reference evidence="2 3" key="1">
    <citation type="submission" date="2017-03" db="EMBL/GenBank/DDBJ databases">
        <title>Draft Genome sequence of Marispirochaeta sp. strain JC444.</title>
        <authorList>
            <person name="Shivani Y."/>
            <person name="Subhash Y."/>
            <person name="Sasikala C."/>
            <person name="Ramana C."/>
        </authorList>
    </citation>
    <scope>NUCLEOTIDE SEQUENCE [LARGE SCALE GENOMIC DNA]</scope>
    <source>
        <strain evidence="2 3">JC444</strain>
    </source>
</reference>
<evidence type="ECO:0000313" key="3">
    <source>
        <dbReference type="Proteomes" id="UP000192343"/>
    </source>
</evidence>
<dbReference type="GO" id="GO:0016616">
    <property type="term" value="F:oxidoreductase activity, acting on the CH-OH group of donors, NAD or NADP as acceptor"/>
    <property type="evidence" value="ECO:0007669"/>
    <property type="project" value="InterPro"/>
</dbReference>
<dbReference type="Pfam" id="PF00389">
    <property type="entry name" value="2-Hacid_dh"/>
    <property type="match status" value="1"/>
</dbReference>
<sequence>MIKVISRYCVSYDNVDIEAVKDLRILVTSSAVGYVIIIAEHTINY</sequence>